<accession>A0A1I7HQU4</accession>
<sequence length="178" mass="19704">MKVNDEVNVRIGRVVIPAFLISDYQNVGYANTMMRPPIEIYGRFPLEGANGADFNYQHAFGNTNSCRWALGRPPVLRMRLLWSVPPSISSFKEAGMTNKMTSMVLCALLAAALPASAETVVIVNPKNPATHMFSEQAAQFLLGKSTMFTQIDQAEGSAVRQDFYRKVANMEEARVKAI</sequence>
<dbReference type="Proteomes" id="UP000199391">
    <property type="component" value="Unassembled WGS sequence"/>
</dbReference>
<dbReference type="STRING" id="1035707.SAMN05216552_1006116"/>
<dbReference type="EMBL" id="FPBO01000006">
    <property type="protein sequence ID" value="SFU63041.1"/>
    <property type="molecule type" value="Genomic_DNA"/>
</dbReference>
<reference evidence="2" key="1">
    <citation type="submission" date="2016-10" db="EMBL/GenBank/DDBJ databases">
        <authorList>
            <person name="Varghese N."/>
            <person name="Submissions S."/>
        </authorList>
    </citation>
    <scope>NUCLEOTIDE SEQUENCE [LARGE SCALE GENOMIC DNA]</scope>
    <source>
        <strain evidence="2">CGMCC 1.11014</strain>
    </source>
</reference>
<keyword evidence="2" id="KW-1185">Reference proteome</keyword>
<protein>
    <submittedName>
        <fullName evidence="1">Uncharacterized protein</fullName>
    </submittedName>
</protein>
<evidence type="ECO:0000313" key="1">
    <source>
        <dbReference type="EMBL" id="SFU63041.1"/>
    </source>
</evidence>
<evidence type="ECO:0000313" key="2">
    <source>
        <dbReference type="Proteomes" id="UP000199391"/>
    </source>
</evidence>
<organism evidence="1 2">
    <name type="scientific">Pseudoduganella namucuonensis</name>
    <dbReference type="NCBI Taxonomy" id="1035707"/>
    <lineage>
        <taxon>Bacteria</taxon>
        <taxon>Pseudomonadati</taxon>
        <taxon>Pseudomonadota</taxon>
        <taxon>Betaproteobacteria</taxon>
        <taxon>Burkholderiales</taxon>
        <taxon>Oxalobacteraceae</taxon>
        <taxon>Telluria group</taxon>
        <taxon>Pseudoduganella</taxon>
    </lineage>
</organism>
<gene>
    <name evidence="1" type="ORF">SAMN05216552_1006116</name>
</gene>
<dbReference type="AlphaFoldDB" id="A0A1I7HQU4"/>
<name>A0A1I7HQU4_9BURK</name>
<proteinExistence type="predicted"/>